<proteinExistence type="predicted"/>
<evidence type="ECO:0000313" key="5">
    <source>
        <dbReference type="Proteomes" id="UP000008541"/>
    </source>
</evidence>
<dbReference type="Proteomes" id="UP000008541">
    <property type="component" value="Chromosome"/>
</dbReference>
<dbReference type="SUPFAM" id="SSF51395">
    <property type="entry name" value="FMN-linked oxidoreductases"/>
    <property type="match status" value="1"/>
</dbReference>
<dbReference type="PANTHER" id="PTHR43656">
    <property type="entry name" value="BINDING OXIDOREDUCTASE, PUTATIVE (AFU_ORTHOLOGUE AFUA_2G08260)-RELATED"/>
    <property type="match status" value="1"/>
</dbReference>
<dbReference type="InterPro" id="IPR013785">
    <property type="entry name" value="Aldolase_TIM"/>
</dbReference>
<dbReference type="EMBL" id="CP000939">
    <property type="protein sequence ID" value="ACA45164.1"/>
    <property type="molecule type" value="Genomic_DNA"/>
</dbReference>
<dbReference type="InterPro" id="IPR051799">
    <property type="entry name" value="NADH_flavin_oxidoreductase"/>
</dbReference>
<organism evidence="4 5">
    <name type="scientific">Clostridium botulinum (strain Okra / Type B1)</name>
    <dbReference type="NCBI Taxonomy" id="498213"/>
    <lineage>
        <taxon>Bacteria</taxon>
        <taxon>Bacillati</taxon>
        <taxon>Bacillota</taxon>
        <taxon>Clostridia</taxon>
        <taxon>Eubacteriales</taxon>
        <taxon>Clostridiaceae</taxon>
        <taxon>Clostridium</taxon>
    </lineage>
</organism>
<accession>B1IED2</accession>
<evidence type="ECO:0000259" key="3">
    <source>
        <dbReference type="Pfam" id="PF00724"/>
    </source>
</evidence>
<protein>
    <submittedName>
        <fullName evidence="4">Oxidoreductase, FAD/FMN-binding</fullName>
    </submittedName>
</protein>
<dbReference type="InterPro" id="IPR001155">
    <property type="entry name" value="OxRdtase_FMN_N"/>
</dbReference>
<dbReference type="PANTHER" id="PTHR43656:SF2">
    <property type="entry name" value="BINDING OXIDOREDUCTASE, PUTATIVE (AFU_ORTHOLOGUE AFUA_2G08260)-RELATED"/>
    <property type="match status" value="1"/>
</dbReference>
<evidence type="ECO:0000256" key="1">
    <source>
        <dbReference type="ARBA" id="ARBA00022630"/>
    </source>
</evidence>
<reference evidence="4 5" key="1">
    <citation type="journal article" date="2007" name="PLoS ONE">
        <title>Analysis of the neurotoxin complex genes in Clostridium botulinum A1-A4 and B1 strains: BoNT/A3, /Ba4 and /B1 clusters are located within plasmids.</title>
        <authorList>
            <person name="Smith T.J."/>
            <person name="Hill K.K."/>
            <person name="Foley B.T."/>
            <person name="Detter J.C."/>
            <person name="Munk A.C."/>
            <person name="Bruce D.C."/>
            <person name="Doggett N.A."/>
            <person name="Smith L.A."/>
            <person name="Marks J.D."/>
            <person name="Xie G."/>
            <person name="Brettin T.S."/>
        </authorList>
    </citation>
    <scope>NUCLEOTIDE SEQUENCE [LARGE SCALE GENOMIC DNA]</scope>
    <source>
        <strain evidence="5">Okra / Type B1</strain>
    </source>
</reference>
<dbReference type="Gene3D" id="3.20.20.70">
    <property type="entry name" value="Aldolase class I"/>
    <property type="match status" value="1"/>
</dbReference>
<dbReference type="GO" id="GO:0016491">
    <property type="term" value="F:oxidoreductase activity"/>
    <property type="evidence" value="ECO:0007669"/>
    <property type="project" value="UniProtKB-KW"/>
</dbReference>
<keyword evidence="2" id="KW-0560">Oxidoreductase</keyword>
<evidence type="ECO:0000256" key="2">
    <source>
        <dbReference type="ARBA" id="ARBA00023002"/>
    </source>
</evidence>
<dbReference type="KEGG" id="cbb:CLD_0533"/>
<dbReference type="GO" id="GO:0010181">
    <property type="term" value="F:FMN binding"/>
    <property type="evidence" value="ECO:0007669"/>
    <property type="project" value="InterPro"/>
</dbReference>
<evidence type="ECO:0000313" key="4">
    <source>
        <dbReference type="EMBL" id="ACA45164.1"/>
    </source>
</evidence>
<gene>
    <name evidence="4" type="ordered locus">CLD_0533</name>
</gene>
<name>B1IED2_CLOBK</name>
<dbReference type="AlphaFoldDB" id="B1IED2"/>
<dbReference type="Pfam" id="PF00724">
    <property type="entry name" value="Oxidored_FMN"/>
    <property type="match status" value="1"/>
</dbReference>
<feature type="domain" description="NADH:flavin oxidoreductase/NADH oxidase N-terminal" evidence="3">
    <location>
        <begin position="5"/>
        <end position="199"/>
    </location>
</feature>
<keyword evidence="1" id="KW-0285">Flavoprotein</keyword>
<sequence>MKLLRDIVRKFGDAALRAKKAGFDAVQIHAAHGYLLSQFLTPYYNRRNDEYGGDIHNRAKIIYETIEEIRKRVGNDYPIMIKINYDDLMEKNPGLTTEESIEVFKKMDELGIDIIEPSAANLSSGEANYPFRTGINSLEKQSYFKEDVMKIASEVKAKVILMGGNRNINLMNEILNTTEIEYLSLSRPLLAEPDLINKWMDNKDYKQKCVSCNRCWDGLSNCCIFSR</sequence>
<dbReference type="HOGENOM" id="CLU_012153_6_1_9"/>